<comment type="caution">
    <text evidence="1">The sequence shown here is derived from an EMBL/GenBank/DDBJ whole genome shotgun (WGS) entry which is preliminary data.</text>
</comment>
<dbReference type="AlphaFoldDB" id="U2PBE5"/>
<evidence type="ECO:0000313" key="1">
    <source>
        <dbReference type="EMBL" id="ERK40999.1"/>
    </source>
</evidence>
<proteinExistence type="predicted"/>
<feature type="non-terminal residue" evidence="1">
    <location>
        <position position="1"/>
    </location>
</feature>
<dbReference type="HOGENOM" id="CLU_3226346_0_0_9"/>
<protein>
    <submittedName>
        <fullName evidence="1">Uncharacterized protein</fullName>
    </submittedName>
</protein>
<sequence length="43" mass="4755">ERTGHDFKPSKALVLKLGLILRAPRTRPKANDGTEPICRFPPG</sequence>
<evidence type="ECO:0000313" key="2">
    <source>
        <dbReference type="Proteomes" id="UP000016644"/>
    </source>
</evidence>
<reference evidence="1 2" key="1">
    <citation type="submission" date="2013-06" db="EMBL/GenBank/DDBJ databases">
        <authorList>
            <person name="Weinstock G."/>
            <person name="Sodergren E."/>
            <person name="Lobos E.A."/>
            <person name="Fulton L."/>
            <person name="Fulton R."/>
            <person name="Courtney L."/>
            <person name="Fronick C."/>
            <person name="O'Laughlin M."/>
            <person name="Godfrey J."/>
            <person name="Wilson R.M."/>
            <person name="Miner T."/>
            <person name="Farmer C."/>
            <person name="Delehaunty K."/>
            <person name="Cordes M."/>
            <person name="Minx P."/>
            <person name="Tomlinson C."/>
            <person name="Chen J."/>
            <person name="Wollam A."/>
            <person name="Pepin K.H."/>
            <person name="Bhonagiri V."/>
            <person name="Zhang X."/>
            <person name="Warren W."/>
            <person name="Mitreva M."/>
            <person name="Mardis E.R."/>
            <person name="Wilson R.K."/>
        </authorList>
    </citation>
    <scope>NUCLEOTIDE SEQUENCE [LARGE SCALE GENOMIC DNA]</scope>
    <source>
        <strain evidence="1 2">ATCC 14869</strain>
    </source>
</reference>
<accession>U2PBE5</accession>
<dbReference type="EMBL" id="AWVK01000119">
    <property type="protein sequence ID" value="ERK40999.1"/>
    <property type="molecule type" value="Genomic_DNA"/>
</dbReference>
<dbReference type="Proteomes" id="UP000016644">
    <property type="component" value="Unassembled WGS sequence"/>
</dbReference>
<name>U2PBE5_LEVBR</name>
<gene>
    <name evidence="1" type="ORF">HMPREF0495_02533</name>
</gene>
<organism evidence="1 2">
    <name type="scientific">Levilactobacillus brevis ATCC 14869 = DSM 20054</name>
    <dbReference type="NCBI Taxonomy" id="649758"/>
    <lineage>
        <taxon>Bacteria</taxon>
        <taxon>Bacillati</taxon>
        <taxon>Bacillota</taxon>
        <taxon>Bacilli</taxon>
        <taxon>Lactobacillales</taxon>
        <taxon>Lactobacillaceae</taxon>
        <taxon>Levilactobacillus</taxon>
    </lineage>
</organism>